<dbReference type="PANTHER" id="PTHR43020">
    <property type="entry name" value="CDK5 REGULATORY SUBUNIT-ASSOCIATED PROTEIN 1"/>
    <property type="match status" value="1"/>
</dbReference>
<dbReference type="GO" id="GO:0046872">
    <property type="term" value="F:metal ion binding"/>
    <property type="evidence" value="ECO:0007669"/>
    <property type="project" value="UniProtKB-KW"/>
</dbReference>
<dbReference type="CDD" id="cd01335">
    <property type="entry name" value="Radical_SAM"/>
    <property type="match status" value="1"/>
</dbReference>
<evidence type="ECO:0000256" key="1">
    <source>
        <dbReference type="ARBA" id="ARBA00003234"/>
    </source>
</evidence>
<evidence type="ECO:0000256" key="5">
    <source>
        <dbReference type="ARBA" id="ARBA00022691"/>
    </source>
</evidence>
<dbReference type="NCBIfam" id="TIGR01574">
    <property type="entry name" value="miaB-methiolase"/>
    <property type="match status" value="1"/>
</dbReference>
<comment type="catalytic activity">
    <reaction evidence="11">
        <text>N(6)-dimethylallyladenosine(37) in tRNA + (sulfur carrier)-SH + AH2 + 2 S-adenosyl-L-methionine = 2-methylsulfanyl-N(6)-dimethylallyladenosine(37) in tRNA + (sulfur carrier)-H + 5'-deoxyadenosine + L-methionine + A + S-adenosyl-L-homocysteine + 2 H(+)</text>
        <dbReference type="Rhea" id="RHEA:37067"/>
        <dbReference type="Rhea" id="RHEA-COMP:10375"/>
        <dbReference type="Rhea" id="RHEA-COMP:10376"/>
        <dbReference type="Rhea" id="RHEA-COMP:14737"/>
        <dbReference type="Rhea" id="RHEA-COMP:14739"/>
        <dbReference type="ChEBI" id="CHEBI:13193"/>
        <dbReference type="ChEBI" id="CHEBI:15378"/>
        <dbReference type="ChEBI" id="CHEBI:17319"/>
        <dbReference type="ChEBI" id="CHEBI:17499"/>
        <dbReference type="ChEBI" id="CHEBI:29917"/>
        <dbReference type="ChEBI" id="CHEBI:57844"/>
        <dbReference type="ChEBI" id="CHEBI:57856"/>
        <dbReference type="ChEBI" id="CHEBI:59789"/>
        <dbReference type="ChEBI" id="CHEBI:64428"/>
        <dbReference type="ChEBI" id="CHEBI:74415"/>
        <dbReference type="ChEBI" id="CHEBI:74417"/>
        <dbReference type="EC" id="2.8.4.3"/>
    </reaction>
</comment>
<dbReference type="InterPro" id="IPR058240">
    <property type="entry name" value="rSAM_sf"/>
</dbReference>
<feature type="domain" description="Radical SAM core" evidence="14">
    <location>
        <begin position="176"/>
        <end position="406"/>
    </location>
</feature>
<dbReference type="PROSITE" id="PS51918">
    <property type="entry name" value="RADICAL_SAM"/>
    <property type="match status" value="1"/>
</dbReference>
<dbReference type="InterPro" id="IPR002792">
    <property type="entry name" value="TRAM_dom"/>
</dbReference>
<dbReference type="EC" id="2.8.4.3" evidence="10 11"/>
<dbReference type="SFLD" id="SFLDG01061">
    <property type="entry name" value="methylthiotransferase"/>
    <property type="match status" value="1"/>
</dbReference>
<feature type="binding site" evidence="11">
    <location>
        <position position="80"/>
    </location>
    <ligand>
        <name>[4Fe-4S] cluster</name>
        <dbReference type="ChEBI" id="CHEBI:49883"/>
        <label>1</label>
    </ligand>
</feature>
<dbReference type="PROSITE" id="PS50926">
    <property type="entry name" value="TRAM"/>
    <property type="match status" value="1"/>
</dbReference>
<dbReference type="PROSITE" id="PS01278">
    <property type="entry name" value="MTTASE_RADICAL"/>
    <property type="match status" value="1"/>
</dbReference>
<organism evidence="15 16">
    <name type="scientific">Candidatus Fimicola merdigallinarum</name>
    <dbReference type="NCBI Taxonomy" id="2840819"/>
    <lineage>
        <taxon>Bacteria</taxon>
        <taxon>Bacillati</taxon>
        <taxon>Bacillota</taxon>
        <taxon>Clostridia</taxon>
        <taxon>Lachnospirales</taxon>
        <taxon>Lachnospiraceae</taxon>
        <taxon>Lachnospiraceae incertae sedis</taxon>
        <taxon>Candidatus Fimicola</taxon>
    </lineage>
</organism>
<keyword evidence="8 11" id="KW-0408">Iron</keyword>
<dbReference type="SMART" id="SM00729">
    <property type="entry name" value="Elp3"/>
    <property type="match status" value="1"/>
</dbReference>
<dbReference type="Pfam" id="PF00919">
    <property type="entry name" value="UPF0004"/>
    <property type="match status" value="1"/>
</dbReference>
<dbReference type="InterPro" id="IPR013848">
    <property type="entry name" value="Methylthiotransferase_N"/>
</dbReference>
<feature type="domain" description="TRAM" evidence="12">
    <location>
        <begin position="409"/>
        <end position="471"/>
    </location>
</feature>
<evidence type="ECO:0000256" key="7">
    <source>
        <dbReference type="ARBA" id="ARBA00022723"/>
    </source>
</evidence>
<comment type="similarity">
    <text evidence="11">Belongs to the methylthiotransferase family. MiaB subfamily.</text>
</comment>
<dbReference type="SFLD" id="SFLDS00029">
    <property type="entry name" value="Radical_SAM"/>
    <property type="match status" value="1"/>
</dbReference>
<comment type="cofactor">
    <cofactor evidence="11">
        <name>[4Fe-4S] cluster</name>
        <dbReference type="ChEBI" id="CHEBI:49883"/>
    </cofactor>
    <text evidence="11">Binds 2 [4Fe-4S] clusters. One cluster is coordinated with 3 cysteines and an exchangeable S-adenosyl-L-methionine.</text>
</comment>
<dbReference type="GO" id="GO:0051539">
    <property type="term" value="F:4 iron, 4 sulfur cluster binding"/>
    <property type="evidence" value="ECO:0007669"/>
    <property type="project" value="UniProtKB-UniRule"/>
</dbReference>
<evidence type="ECO:0000256" key="2">
    <source>
        <dbReference type="ARBA" id="ARBA00022485"/>
    </source>
</evidence>
<dbReference type="InterPro" id="IPR020612">
    <property type="entry name" value="Methylthiotransferase_CS"/>
</dbReference>
<dbReference type="InterPro" id="IPR023404">
    <property type="entry name" value="rSAM_horseshoe"/>
</dbReference>
<dbReference type="Pfam" id="PF01938">
    <property type="entry name" value="TRAM"/>
    <property type="match status" value="1"/>
</dbReference>
<dbReference type="InterPro" id="IPR005839">
    <property type="entry name" value="Methylthiotransferase"/>
</dbReference>
<dbReference type="HAMAP" id="MF_01864">
    <property type="entry name" value="tRNA_metthiotr_MiaB"/>
    <property type="match status" value="1"/>
</dbReference>
<keyword evidence="7 11" id="KW-0479">Metal-binding</keyword>
<feature type="binding site" evidence="11">
    <location>
        <position position="114"/>
    </location>
    <ligand>
        <name>[4Fe-4S] cluster</name>
        <dbReference type="ChEBI" id="CHEBI:49883"/>
        <label>1</label>
    </ligand>
</feature>
<dbReference type="InterPro" id="IPR038135">
    <property type="entry name" value="Methylthiotransferase_N_sf"/>
</dbReference>
<keyword evidence="2 11" id="KW-0004">4Fe-4S</keyword>
<dbReference type="InterPro" id="IPR006463">
    <property type="entry name" value="MiaB_methiolase"/>
</dbReference>
<evidence type="ECO:0000259" key="14">
    <source>
        <dbReference type="PROSITE" id="PS51918"/>
    </source>
</evidence>
<feature type="binding site" evidence="11">
    <location>
        <position position="197"/>
    </location>
    <ligand>
        <name>[4Fe-4S] cluster</name>
        <dbReference type="ChEBI" id="CHEBI:49883"/>
        <label>2</label>
        <note>4Fe-4S-S-AdoMet</note>
    </ligand>
</feature>
<evidence type="ECO:0000256" key="11">
    <source>
        <dbReference type="HAMAP-Rule" id="MF_01864"/>
    </source>
</evidence>
<evidence type="ECO:0000256" key="6">
    <source>
        <dbReference type="ARBA" id="ARBA00022694"/>
    </source>
</evidence>
<evidence type="ECO:0000256" key="4">
    <source>
        <dbReference type="ARBA" id="ARBA00022679"/>
    </source>
</evidence>
<reference evidence="15" key="2">
    <citation type="journal article" date="2021" name="PeerJ">
        <title>Extensive microbial diversity within the chicken gut microbiome revealed by metagenomics and culture.</title>
        <authorList>
            <person name="Gilroy R."/>
            <person name="Ravi A."/>
            <person name="Getino M."/>
            <person name="Pursley I."/>
            <person name="Horton D.L."/>
            <person name="Alikhan N.F."/>
            <person name="Baker D."/>
            <person name="Gharbi K."/>
            <person name="Hall N."/>
            <person name="Watson M."/>
            <person name="Adriaenssens E.M."/>
            <person name="Foster-Nyarko E."/>
            <person name="Jarju S."/>
            <person name="Secka A."/>
            <person name="Antonio M."/>
            <person name="Oren A."/>
            <person name="Chaudhuri R.R."/>
            <person name="La Ragione R."/>
            <person name="Hildebrand F."/>
            <person name="Pallen M.J."/>
        </authorList>
    </citation>
    <scope>NUCLEOTIDE SEQUENCE</scope>
    <source>
        <strain evidence="15">F6-4510</strain>
    </source>
</reference>
<evidence type="ECO:0000313" key="16">
    <source>
        <dbReference type="Proteomes" id="UP000823611"/>
    </source>
</evidence>
<dbReference type="SFLD" id="SFLDG01082">
    <property type="entry name" value="B12-binding_domain_containing"/>
    <property type="match status" value="1"/>
</dbReference>
<evidence type="ECO:0000256" key="8">
    <source>
        <dbReference type="ARBA" id="ARBA00023004"/>
    </source>
</evidence>
<dbReference type="GO" id="GO:0035597">
    <property type="term" value="F:tRNA-2-methylthio-N(6)-dimethylallyladenosine(37) synthase activity"/>
    <property type="evidence" value="ECO:0007669"/>
    <property type="project" value="UniProtKB-EC"/>
</dbReference>
<dbReference type="PROSITE" id="PS51449">
    <property type="entry name" value="MTTASE_N"/>
    <property type="match status" value="1"/>
</dbReference>
<comment type="subunit">
    <text evidence="11">Monomer.</text>
</comment>
<gene>
    <name evidence="11 15" type="primary">miaB</name>
    <name evidence="15" type="ORF">IAC55_01060</name>
</gene>
<dbReference type="SUPFAM" id="SSF102114">
    <property type="entry name" value="Radical SAM enzymes"/>
    <property type="match status" value="1"/>
</dbReference>
<keyword evidence="4 11" id="KW-0808">Transferase</keyword>
<evidence type="ECO:0000259" key="12">
    <source>
        <dbReference type="PROSITE" id="PS50926"/>
    </source>
</evidence>
<keyword evidence="5 11" id="KW-0949">S-adenosyl-L-methionine</keyword>
<dbReference type="Pfam" id="PF04055">
    <property type="entry name" value="Radical_SAM"/>
    <property type="match status" value="1"/>
</dbReference>
<dbReference type="AlphaFoldDB" id="A0A9D9H2F1"/>
<dbReference type="FunFam" id="3.40.50.12160:FF:000006">
    <property type="entry name" value="tRNA-2-methylthio-N(6)-dimethylallyladenosine synthase"/>
    <property type="match status" value="1"/>
</dbReference>
<feature type="binding site" evidence="11">
    <location>
        <position position="190"/>
    </location>
    <ligand>
        <name>[4Fe-4S] cluster</name>
        <dbReference type="ChEBI" id="CHEBI:49883"/>
        <label>2</label>
        <note>4Fe-4S-S-AdoMet</note>
    </ligand>
</feature>
<proteinExistence type="inferred from homology"/>
<keyword evidence="6 11" id="KW-0819">tRNA processing</keyword>
<keyword evidence="9 11" id="KW-0411">Iron-sulfur</keyword>
<comment type="caution">
    <text evidence="15">The sequence shown here is derived from an EMBL/GenBank/DDBJ whole genome shotgun (WGS) entry which is preliminary data.</text>
</comment>
<dbReference type="GO" id="GO:0005829">
    <property type="term" value="C:cytosol"/>
    <property type="evidence" value="ECO:0007669"/>
    <property type="project" value="TreeGrafter"/>
</dbReference>
<dbReference type="SFLD" id="SFLDF00273">
    <property type="entry name" value="(dimethylallyl)adenosine_tRNA"/>
    <property type="match status" value="1"/>
</dbReference>
<comment type="function">
    <text evidence="1 11">Catalyzes the methylthiolation of N6-(dimethylallyl)adenosine (i(6)A), leading to the formation of 2-methylthio-N6-(dimethylallyl)adenosine (ms(2)i(6)A) at position 37 in tRNAs that read codons beginning with uridine.</text>
</comment>
<sequence length="471" mass="54579">MTEKNYNSLFEQQKNYVSQINDWNNEYFKLNGKRRKFYCLTMGCQMNAHDSEKIIGMLKDMGYDETANENEADFVIYNTCCVRENAEMKVYGKLGWLKNLKKKNPELLIVLCGCMVQQDTVIEQLNKTYNYVDIIFGTYNLYKLPELIATRIETGSQVCDIWKEHGEIVEDLPTVREYKYKSSVNIMYGCNNFCTYCIVPYVRGRERSRQPEDILKEIRELVADGVKEIMLLGQNVNSYGKNLETPTTFAQLLRQINEVEGLERIRFMTSHPKDLSDELIEAMRDCDKICKYLHLPVQSGSSNVLKRMNRNYTKEHYLGLVEKIKKAIPDIMLSTDIIVGFPGETEEDFQETLDIIRKVRYSTAFTFIYSKRTGTPAANMEDQIPEDVVKDRFDRMLNVLNPIIHEINNSQVGQVLDVLVEDTSKQDENIMTGRANNNSLVHFEGSKDLIGQIIKVKIVDNKTFYLIGERV</sequence>
<name>A0A9D9H2F1_9FIRM</name>
<dbReference type="Gene3D" id="3.40.50.12160">
    <property type="entry name" value="Methylthiotransferase, N-terminal domain"/>
    <property type="match status" value="1"/>
</dbReference>
<dbReference type="Proteomes" id="UP000823611">
    <property type="component" value="Unassembled WGS sequence"/>
</dbReference>
<evidence type="ECO:0000256" key="10">
    <source>
        <dbReference type="ARBA" id="ARBA00033765"/>
    </source>
</evidence>
<dbReference type="Gene3D" id="3.80.30.20">
    <property type="entry name" value="tm_1862 like domain"/>
    <property type="match status" value="1"/>
</dbReference>
<feature type="binding site" evidence="11">
    <location>
        <position position="44"/>
    </location>
    <ligand>
        <name>[4Fe-4S] cluster</name>
        <dbReference type="ChEBI" id="CHEBI:49883"/>
        <label>1</label>
    </ligand>
</feature>
<dbReference type="InterPro" id="IPR006638">
    <property type="entry name" value="Elp3/MiaA/NifB-like_rSAM"/>
</dbReference>
<dbReference type="FunFam" id="3.80.30.20:FF:000001">
    <property type="entry name" value="tRNA-2-methylthio-N(6)-dimethylallyladenosine synthase 2"/>
    <property type="match status" value="1"/>
</dbReference>
<evidence type="ECO:0000313" key="15">
    <source>
        <dbReference type="EMBL" id="MBO8433896.1"/>
    </source>
</evidence>
<comment type="subcellular location">
    <subcellularLocation>
        <location evidence="11">Cytoplasm</location>
    </subcellularLocation>
</comment>
<dbReference type="EMBL" id="JADIMX010000024">
    <property type="protein sequence ID" value="MBO8433896.1"/>
    <property type="molecule type" value="Genomic_DNA"/>
</dbReference>
<evidence type="ECO:0000256" key="3">
    <source>
        <dbReference type="ARBA" id="ARBA00022490"/>
    </source>
</evidence>
<protein>
    <recommendedName>
        <fullName evidence="10 11">tRNA-2-methylthio-N(6)-dimethylallyladenosine synthase</fullName>
        <ecNumber evidence="10 11">2.8.4.3</ecNumber>
    </recommendedName>
    <alternativeName>
        <fullName evidence="11">(Dimethylallyl)adenosine tRNA methylthiotransferase MiaB</fullName>
    </alternativeName>
    <alternativeName>
        <fullName evidence="11">tRNA-i(6)A37 methylthiotransferase</fullName>
    </alternativeName>
</protein>
<evidence type="ECO:0000259" key="13">
    <source>
        <dbReference type="PROSITE" id="PS51449"/>
    </source>
</evidence>
<feature type="binding site" evidence="11">
    <location>
        <position position="194"/>
    </location>
    <ligand>
        <name>[4Fe-4S] cluster</name>
        <dbReference type="ChEBI" id="CHEBI:49883"/>
        <label>2</label>
        <note>4Fe-4S-S-AdoMet</note>
    </ligand>
</feature>
<dbReference type="NCBIfam" id="TIGR00089">
    <property type="entry name" value="MiaB/RimO family radical SAM methylthiotransferase"/>
    <property type="match status" value="1"/>
</dbReference>
<reference evidence="15" key="1">
    <citation type="submission" date="2020-10" db="EMBL/GenBank/DDBJ databases">
        <authorList>
            <person name="Gilroy R."/>
        </authorList>
    </citation>
    <scope>NUCLEOTIDE SEQUENCE</scope>
    <source>
        <strain evidence="15">F6-4510</strain>
    </source>
</reference>
<dbReference type="InterPro" id="IPR007197">
    <property type="entry name" value="rSAM"/>
</dbReference>
<keyword evidence="3 11" id="KW-0963">Cytoplasm</keyword>
<feature type="domain" description="MTTase N-terminal" evidence="13">
    <location>
        <begin position="35"/>
        <end position="153"/>
    </location>
</feature>
<accession>A0A9D9H2F1</accession>
<evidence type="ECO:0000256" key="9">
    <source>
        <dbReference type="ARBA" id="ARBA00023014"/>
    </source>
</evidence>
<dbReference type="PANTHER" id="PTHR43020:SF2">
    <property type="entry name" value="MITOCHONDRIAL TRNA METHYLTHIOTRANSFERASE CDK5RAP1"/>
    <property type="match status" value="1"/>
</dbReference>